<protein>
    <submittedName>
        <fullName evidence="1">Uncharacterized protein</fullName>
    </submittedName>
</protein>
<evidence type="ECO:0000313" key="1">
    <source>
        <dbReference type="EMBL" id="MFD1949704.1"/>
    </source>
</evidence>
<dbReference type="RefSeq" id="WP_380927318.1">
    <property type="nucleotide sequence ID" value="NZ_JBHUGS010000001.1"/>
</dbReference>
<proteinExistence type="predicted"/>
<dbReference type="Proteomes" id="UP001597400">
    <property type="component" value="Unassembled WGS sequence"/>
</dbReference>
<reference evidence="2" key="1">
    <citation type="journal article" date="2019" name="Int. J. Syst. Evol. Microbiol.">
        <title>The Global Catalogue of Microorganisms (GCM) 10K type strain sequencing project: providing services to taxonomists for standard genome sequencing and annotation.</title>
        <authorList>
            <consortium name="The Broad Institute Genomics Platform"/>
            <consortium name="The Broad Institute Genome Sequencing Center for Infectious Disease"/>
            <person name="Wu L."/>
            <person name="Ma J."/>
        </authorList>
    </citation>
    <scope>NUCLEOTIDE SEQUENCE [LARGE SCALE GENOMIC DNA]</scope>
    <source>
        <strain evidence="2">CGMCC 1.12702</strain>
    </source>
</reference>
<sequence>MKRGTGEGLESRLDPSLIDPSRDVMYLEPAFHAALNVHGKYETMRFVLSLSPRNHELIDGIENGVYDLGTISPDALQAYSTYLHETVHWWQHVGSTSGLMQPELPCPIAFQPGILARCTEDIRPD</sequence>
<comment type="caution">
    <text evidence="1">The sequence shown here is derived from an EMBL/GenBank/DDBJ whole genome shotgun (WGS) entry which is preliminary data.</text>
</comment>
<name>A0ABW4TVA5_9SPHN</name>
<evidence type="ECO:0000313" key="2">
    <source>
        <dbReference type="Proteomes" id="UP001597400"/>
    </source>
</evidence>
<organism evidence="1 2">
    <name type="scientific">Sphingomonas arantia</name>
    <dbReference type="NCBI Taxonomy" id="1460676"/>
    <lineage>
        <taxon>Bacteria</taxon>
        <taxon>Pseudomonadati</taxon>
        <taxon>Pseudomonadota</taxon>
        <taxon>Alphaproteobacteria</taxon>
        <taxon>Sphingomonadales</taxon>
        <taxon>Sphingomonadaceae</taxon>
        <taxon>Sphingomonas</taxon>
    </lineage>
</organism>
<dbReference type="EMBL" id="JBHUGS010000001">
    <property type="protein sequence ID" value="MFD1949704.1"/>
    <property type="molecule type" value="Genomic_DNA"/>
</dbReference>
<gene>
    <name evidence="1" type="ORF">ACFSGX_02840</name>
</gene>
<accession>A0ABW4TVA5</accession>
<keyword evidence="2" id="KW-1185">Reference proteome</keyword>